<dbReference type="EMBL" id="JAKVQD010000001">
    <property type="protein sequence ID" value="MCH4552251.1"/>
    <property type="molecule type" value="Genomic_DNA"/>
</dbReference>
<evidence type="ECO:0000313" key="5">
    <source>
        <dbReference type="Proteomes" id="UP001156141"/>
    </source>
</evidence>
<feature type="region of interest" description="Disordered" evidence="1">
    <location>
        <begin position="186"/>
        <end position="214"/>
    </location>
</feature>
<sequence length="214" mass="24336">MKFLSNRYLILGAILIILAGGLLLLPKYEKQEGIRSKQLLSHAISPERYISTDDISHKIISQDPSFILVDVRDEESYNNYSLPNAINIPLSKLLDEDSLTYLNQDQFDVVFYSNNTFLADQAWMLCDRLGFKNLHVLKGGLNTWYTTIINPTKPNEAMPETEFKLYSTRKAASMYYGVAYPDQNFGNDLPTTPETPKKVVTVEKKKKRKAEGGC</sequence>
<evidence type="ECO:0000259" key="3">
    <source>
        <dbReference type="PROSITE" id="PS50206"/>
    </source>
</evidence>
<feature type="compositionally biased region" description="Basic residues" evidence="1">
    <location>
        <begin position="204"/>
        <end position="214"/>
    </location>
</feature>
<reference evidence="4" key="1">
    <citation type="submission" date="2022-02" db="EMBL/GenBank/DDBJ databases">
        <title>Aestuariibaculum sp., a marine bacterium isolated from sediment in Guangxi.</title>
        <authorList>
            <person name="Ying J."/>
        </authorList>
    </citation>
    <scope>NUCLEOTIDE SEQUENCE</scope>
    <source>
        <strain evidence="4">L182</strain>
    </source>
</reference>
<protein>
    <submittedName>
        <fullName evidence="4">Rhodanese-like domain-containing protein</fullName>
    </submittedName>
</protein>
<dbReference type="PANTHER" id="PTHR43031">
    <property type="entry name" value="FAD-DEPENDENT OXIDOREDUCTASE"/>
    <property type="match status" value="1"/>
</dbReference>
<comment type="caution">
    <text evidence="4">The sequence shown here is derived from an EMBL/GenBank/DDBJ whole genome shotgun (WGS) entry which is preliminary data.</text>
</comment>
<dbReference type="RefSeq" id="WP_240572560.1">
    <property type="nucleotide sequence ID" value="NZ_CP136709.1"/>
</dbReference>
<name>A0ABS9RIC0_9FLAO</name>
<evidence type="ECO:0000256" key="1">
    <source>
        <dbReference type="SAM" id="MobiDB-lite"/>
    </source>
</evidence>
<dbReference type="PROSITE" id="PS50206">
    <property type="entry name" value="RHODANESE_3"/>
    <property type="match status" value="1"/>
</dbReference>
<dbReference type="InterPro" id="IPR050229">
    <property type="entry name" value="GlpE_sulfurtransferase"/>
</dbReference>
<dbReference type="SUPFAM" id="SSF52821">
    <property type="entry name" value="Rhodanese/Cell cycle control phosphatase"/>
    <property type="match status" value="1"/>
</dbReference>
<accession>A0ABS9RIC0</accession>
<dbReference type="Pfam" id="PF00581">
    <property type="entry name" value="Rhodanese"/>
    <property type="match status" value="1"/>
</dbReference>
<evidence type="ECO:0000256" key="2">
    <source>
        <dbReference type="SAM" id="Phobius"/>
    </source>
</evidence>
<dbReference type="SMART" id="SM00450">
    <property type="entry name" value="RHOD"/>
    <property type="match status" value="1"/>
</dbReference>
<dbReference type="PANTHER" id="PTHR43031:SF16">
    <property type="entry name" value="OXIDOREDUCTASE"/>
    <property type="match status" value="1"/>
</dbReference>
<keyword evidence="5" id="KW-1185">Reference proteome</keyword>
<dbReference type="InterPro" id="IPR036873">
    <property type="entry name" value="Rhodanese-like_dom_sf"/>
</dbReference>
<keyword evidence="2" id="KW-0472">Membrane</keyword>
<feature type="domain" description="Rhodanese" evidence="3">
    <location>
        <begin position="62"/>
        <end position="153"/>
    </location>
</feature>
<gene>
    <name evidence="4" type="ORF">MKW35_06435</name>
</gene>
<proteinExistence type="predicted"/>
<keyword evidence="2" id="KW-1133">Transmembrane helix</keyword>
<feature type="transmembrane region" description="Helical" evidence="2">
    <location>
        <begin position="6"/>
        <end position="25"/>
    </location>
</feature>
<keyword evidence="2" id="KW-0812">Transmembrane</keyword>
<evidence type="ECO:0000313" key="4">
    <source>
        <dbReference type="EMBL" id="MCH4552251.1"/>
    </source>
</evidence>
<dbReference type="InterPro" id="IPR001763">
    <property type="entry name" value="Rhodanese-like_dom"/>
</dbReference>
<organism evidence="4 5">
    <name type="scientific">Aestuariibaculum lutulentum</name>
    <dbReference type="NCBI Taxonomy" id="2920935"/>
    <lineage>
        <taxon>Bacteria</taxon>
        <taxon>Pseudomonadati</taxon>
        <taxon>Bacteroidota</taxon>
        <taxon>Flavobacteriia</taxon>
        <taxon>Flavobacteriales</taxon>
        <taxon>Flavobacteriaceae</taxon>
    </lineage>
</organism>
<dbReference type="CDD" id="cd00158">
    <property type="entry name" value="RHOD"/>
    <property type="match status" value="1"/>
</dbReference>
<dbReference type="Gene3D" id="3.40.250.10">
    <property type="entry name" value="Rhodanese-like domain"/>
    <property type="match status" value="1"/>
</dbReference>
<dbReference type="Proteomes" id="UP001156141">
    <property type="component" value="Unassembled WGS sequence"/>
</dbReference>